<sequence>MEVNILYKLRNIGNSTYIVGPGDAIEINNTGRIIWSGIEDGQNEDDIVTSILAEYDVDREIATNDVKEFIRFLTSNELVTE</sequence>
<proteinExistence type="predicted"/>
<protein>
    <recommendedName>
        <fullName evidence="2">Coenzyme PQQ synthesis protein D (PqqD)</fullName>
    </recommendedName>
</protein>
<dbReference type="Gene3D" id="1.10.10.1150">
    <property type="entry name" value="Coenzyme PQQ synthesis protein D (PqqD)"/>
    <property type="match status" value="1"/>
</dbReference>
<evidence type="ECO:0000313" key="1">
    <source>
        <dbReference type="EMBL" id="CBJ93131.1"/>
    </source>
</evidence>
<organism evidence="1">
    <name type="scientific">Vibrio nigripulchritudo</name>
    <dbReference type="NCBI Taxonomy" id="28173"/>
    <lineage>
        <taxon>Bacteria</taxon>
        <taxon>Pseudomonadati</taxon>
        <taxon>Pseudomonadota</taxon>
        <taxon>Gammaproteobacteria</taxon>
        <taxon>Vibrionales</taxon>
        <taxon>Vibrionaceae</taxon>
        <taxon>Vibrio</taxon>
    </lineage>
</organism>
<evidence type="ECO:0008006" key="2">
    <source>
        <dbReference type="Google" id="ProtNLM"/>
    </source>
</evidence>
<name>A0A9P1JLI7_9VIBR</name>
<dbReference type="Pfam" id="PF05402">
    <property type="entry name" value="PqqD"/>
    <property type="match status" value="1"/>
</dbReference>
<keyword evidence="1" id="KW-0614">Plasmid</keyword>
<geneLocation type="plasmid" evidence="1">
    <name>VIBNI_pA</name>
</geneLocation>
<accession>A0A9P1JLI7</accession>
<dbReference type="AlphaFoldDB" id="A0A9P1JLI7"/>
<gene>
    <name evidence="1" type="ORF">VIBNI_0096</name>
</gene>
<reference evidence="1" key="1">
    <citation type="submission" date="2010-02" db="EMBL/GenBank/DDBJ databases">
        <authorList>
            <person name="Genoscope - CEA"/>
        </authorList>
    </citation>
    <scope>NUCLEOTIDE SEQUENCE</scope>
    <source>
        <plasmid evidence="1">VIBNI_pA</plasmid>
    </source>
</reference>
<dbReference type="InterPro" id="IPR008792">
    <property type="entry name" value="PQQD"/>
</dbReference>
<dbReference type="InterPro" id="IPR041881">
    <property type="entry name" value="PqqD_sf"/>
</dbReference>
<dbReference type="RefSeq" id="WP_013610270.1">
    <property type="nucleotide sequence ID" value="NC_015156.1"/>
</dbReference>
<dbReference type="EMBL" id="FP893246">
    <property type="protein sequence ID" value="CBJ93131.1"/>
    <property type="molecule type" value="Genomic_DNA"/>
</dbReference>